<organism evidence="1 2">
    <name type="scientific">Linum trigynum</name>
    <dbReference type="NCBI Taxonomy" id="586398"/>
    <lineage>
        <taxon>Eukaryota</taxon>
        <taxon>Viridiplantae</taxon>
        <taxon>Streptophyta</taxon>
        <taxon>Embryophyta</taxon>
        <taxon>Tracheophyta</taxon>
        <taxon>Spermatophyta</taxon>
        <taxon>Magnoliopsida</taxon>
        <taxon>eudicotyledons</taxon>
        <taxon>Gunneridae</taxon>
        <taxon>Pentapetalae</taxon>
        <taxon>rosids</taxon>
        <taxon>fabids</taxon>
        <taxon>Malpighiales</taxon>
        <taxon>Linaceae</taxon>
        <taxon>Linum</taxon>
    </lineage>
</organism>
<accession>A0AAV2DW55</accession>
<dbReference type="EMBL" id="OZ034816">
    <property type="protein sequence ID" value="CAL1377790.1"/>
    <property type="molecule type" value="Genomic_DNA"/>
</dbReference>
<dbReference type="AlphaFoldDB" id="A0AAV2DW55"/>
<gene>
    <name evidence="1" type="ORF">LTRI10_LOCUS19416</name>
</gene>
<evidence type="ECO:0000313" key="1">
    <source>
        <dbReference type="EMBL" id="CAL1377790.1"/>
    </source>
</evidence>
<keyword evidence="2" id="KW-1185">Reference proteome</keyword>
<protein>
    <submittedName>
        <fullName evidence="1">Uncharacterized protein</fullName>
    </submittedName>
</protein>
<reference evidence="1 2" key="1">
    <citation type="submission" date="2024-04" db="EMBL/GenBank/DDBJ databases">
        <authorList>
            <person name="Fracassetti M."/>
        </authorList>
    </citation>
    <scope>NUCLEOTIDE SEQUENCE [LARGE SCALE GENOMIC DNA]</scope>
</reference>
<dbReference type="Proteomes" id="UP001497516">
    <property type="component" value="Chromosome 3"/>
</dbReference>
<sequence length="77" mass="8449">MGPLVIGSFLVYSMRCAGTYGLKGTDASSVMKVDRLQQSPSKSLSQLWNGLLLMEKLRKIKEHSGLRTGFDGWSSTP</sequence>
<evidence type="ECO:0000313" key="2">
    <source>
        <dbReference type="Proteomes" id="UP001497516"/>
    </source>
</evidence>
<name>A0AAV2DW55_9ROSI</name>
<proteinExistence type="predicted"/>